<proteinExistence type="predicted"/>
<organism evidence="1 2">
    <name type="scientific">Alteribacillus persepolensis</name>
    <dbReference type="NCBI Taxonomy" id="568899"/>
    <lineage>
        <taxon>Bacteria</taxon>
        <taxon>Bacillati</taxon>
        <taxon>Bacillota</taxon>
        <taxon>Bacilli</taxon>
        <taxon>Bacillales</taxon>
        <taxon>Bacillaceae</taxon>
        <taxon>Alteribacillus</taxon>
    </lineage>
</organism>
<dbReference type="Pfam" id="PF14398">
    <property type="entry name" value="ATPgrasp_YheCD"/>
    <property type="match status" value="1"/>
</dbReference>
<keyword evidence="2" id="KW-1185">Reference proteome</keyword>
<dbReference type="GO" id="GO:0018169">
    <property type="term" value="F:ribosomal S6-glutamic acid ligase activity"/>
    <property type="evidence" value="ECO:0007669"/>
    <property type="project" value="TreeGrafter"/>
</dbReference>
<keyword evidence="1" id="KW-0436">Ligase</keyword>
<dbReference type="GO" id="GO:0005737">
    <property type="term" value="C:cytoplasm"/>
    <property type="evidence" value="ECO:0007669"/>
    <property type="project" value="TreeGrafter"/>
</dbReference>
<dbReference type="Gene3D" id="3.30.470.20">
    <property type="entry name" value="ATP-grasp fold, B domain"/>
    <property type="match status" value="1"/>
</dbReference>
<dbReference type="AlphaFoldDB" id="A0A1G8C2E2"/>
<dbReference type="RefSeq" id="WP_091272084.1">
    <property type="nucleotide sequence ID" value="NZ_FNDK01000005.1"/>
</dbReference>
<dbReference type="InterPro" id="IPR026838">
    <property type="entry name" value="YheC/D"/>
</dbReference>
<dbReference type="PANTHER" id="PTHR21621:SF0">
    <property type="entry name" value="BETA-CITRYLGLUTAMATE SYNTHASE B-RELATED"/>
    <property type="match status" value="1"/>
</dbReference>
<evidence type="ECO:0000313" key="1">
    <source>
        <dbReference type="EMBL" id="SDH39090.1"/>
    </source>
</evidence>
<name>A0A1G8C2E2_9BACI</name>
<dbReference type="EMBL" id="FNDK01000005">
    <property type="protein sequence ID" value="SDH39090.1"/>
    <property type="molecule type" value="Genomic_DNA"/>
</dbReference>
<dbReference type="OrthoDB" id="7869153at2"/>
<accession>A0A1G8C2E2</accession>
<dbReference type="Proteomes" id="UP000199163">
    <property type="component" value="Unassembled WGS sequence"/>
</dbReference>
<dbReference type="GO" id="GO:0009432">
    <property type="term" value="P:SOS response"/>
    <property type="evidence" value="ECO:0007669"/>
    <property type="project" value="TreeGrafter"/>
</dbReference>
<reference evidence="1 2" key="1">
    <citation type="submission" date="2016-10" db="EMBL/GenBank/DDBJ databases">
        <authorList>
            <person name="de Groot N.N."/>
        </authorList>
    </citation>
    <scope>NUCLEOTIDE SEQUENCE [LARGE SCALE GENOMIC DNA]</scope>
    <source>
        <strain evidence="1 2">DSM 21632</strain>
    </source>
</reference>
<sequence>MSERPRIGIILPSARYKKIKKINAYPSNKTMLSLYEQAAAKKGCSLCFFRLSDLSAEKKYVTCYVKEQNKYRLRKLPVPQVIYKRIGHSRDHLPMLQALMDKGITIFNFYEENEKYNIFKLVNRDKELARHQPHTKMATEKNILGMLSFHKRIIIKPNRGEVGKGIMKVEQTGQNKWCLFYKEEQQWKKIFFQEKLPEKLLAAIQQPYIVQEMIDLGTYENKRFDLRVSVQKNENRKWQVSAIFVKVAKEGHFLTNMGQGATACTLRQILKEHPSLSYEKVKKDVQSFALKLAKHLAAYKTKMADFGFDIAITKQGIPYLIEANHISDYPTFAIKNGRLLYTDWNRAFTTPIDYAHAIMKK</sequence>
<dbReference type="SUPFAM" id="SSF56059">
    <property type="entry name" value="Glutathione synthetase ATP-binding domain-like"/>
    <property type="match status" value="1"/>
</dbReference>
<evidence type="ECO:0000313" key="2">
    <source>
        <dbReference type="Proteomes" id="UP000199163"/>
    </source>
</evidence>
<dbReference type="PANTHER" id="PTHR21621">
    <property type="entry name" value="RIBOSOMAL PROTEIN S6 MODIFICATION PROTEIN"/>
    <property type="match status" value="1"/>
</dbReference>
<protein>
    <submittedName>
        <fullName evidence="1">Glutathione synthase/RimK-type ligase, ATP-grasp superfamily</fullName>
    </submittedName>
</protein>
<gene>
    <name evidence="1" type="ORF">SAMN05192534_10523</name>
</gene>
<dbReference type="STRING" id="568899.SAMN05192534_10523"/>